<dbReference type="Proteomes" id="UP001621713">
    <property type="component" value="Unassembled WGS sequence"/>
</dbReference>
<proteinExistence type="predicted"/>
<reference evidence="1 2" key="1">
    <citation type="submission" date="2024-02" db="EMBL/GenBank/DDBJ databases">
        <title>Comparative Genomic Analysis of Flavobacterium Species Causing Columnaris Disease of Freshwater Fish in Thailand: Insights into Virulence and Resistance Mechanisms.</title>
        <authorList>
            <person name="Nguyen D."/>
            <person name="Chokmangmeepisarn P."/>
            <person name="Khianchaikhan K."/>
            <person name="Morishita M."/>
            <person name="Bunnoy A."/>
            <person name="Rodkhum C."/>
        </authorList>
    </citation>
    <scope>NUCLEOTIDE SEQUENCE [LARGE SCALE GENOMIC DNA]</scope>
    <source>
        <strain evidence="1 2">PCBSB2203</strain>
    </source>
</reference>
<sequence length="58" mass="6783">MKYYKIATKDYYEDRIASYADFTKNTRSLGFTQSKSKRLVFNATVSAELYSVPTKTRK</sequence>
<accession>A0ABW8PJV9</accession>
<protein>
    <submittedName>
        <fullName evidence="1">Uncharacterized protein</fullName>
    </submittedName>
</protein>
<evidence type="ECO:0000313" key="1">
    <source>
        <dbReference type="EMBL" id="MFK7004884.1"/>
    </source>
</evidence>
<keyword evidence="2" id="KW-1185">Reference proteome</keyword>
<gene>
    <name evidence="1" type="ORF">V3467_13675</name>
</gene>
<name>A0ABW8PJV9_9FLAO</name>
<comment type="caution">
    <text evidence="1">The sequence shown here is derived from an EMBL/GenBank/DDBJ whole genome shotgun (WGS) entry which is preliminary data.</text>
</comment>
<organism evidence="1 2">
    <name type="scientific">Flavobacterium covae</name>
    <dbReference type="NCBI Taxonomy" id="2906076"/>
    <lineage>
        <taxon>Bacteria</taxon>
        <taxon>Pseudomonadati</taxon>
        <taxon>Bacteroidota</taxon>
        <taxon>Flavobacteriia</taxon>
        <taxon>Flavobacteriales</taxon>
        <taxon>Flavobacteriaceae</taxon>
        <taxon>Flavobacterium</taxon>
    </lineage>
</organism>
<dbReference type="RefSeq" id="WP_165764321.1">
    <property type="nucleotide sequence ID" value="NZ_JAZHOJ010000065.1"/>
</dbReference>
<evidence type="ECO:0000313" key="2">
    <source>
        <dbReference type="Proteomes" id="UP001621713"/>
    </source>
</evidence>
<dbReference type="EMBL" id="JAZHOJ010000065">
    <property type="protein sequence ID" value="MFK7004884.1"/>
    <property type="molecule type" value="Genomic_DNA"/>
</dbReference>